<feature type="region of interest" description="Disordered" evidence="3">
    <location>
        <begin position="229"/>
        <end position="282"/>
    </location>
</feature>
<protein>
    <submittedName>
        <fullName evidence="6">Fc receptor-like protein 5</fullName>
    </submittedName>
</protein>
<name>A0A6J2PF25_COTGO</name>
<dbReference type="SMART" id="SM00409">
    <property type="entry name" value="IG"/>
    <property type="match status" value="2"/>
</dbReference>
<keyword evidence="5" id="KW-1185">Reference proteome</keyword>
<dbReference type="InParanoid" id="A0A6J2PF25"/>
<dbReference type="PROSITE" id="PS50835">
    <property type="entry name" value="IG_LIKE"/>
    <property type="match status" value="1"/>
</dbReference>
<evidence type="ECO:0000256" key="1">
    <source>
        <dbReference type="ARBA" id="ARBA00022729"/>
    </source>
</evidence>
<proteinExistence type="predicted"/>
<dbReference type="GO" id="GO:0004888">
    <property type="term" value="F:transmembrane signaling receptor activity"/>
    <property type="evidence" value="ECO:0007669"/>
    <property type="project" value="TreeGrafter"/>
</dbReference>
<dbReference type="Proteomes" id="UP000504630">
    <property type="component" value="Unplaced"/>
</dbReference>
<dbReference type="AlphaFoldDB" id="A0A6J2PF25"/>
<dbReference type="InterPro" id="IPR050488">
    <property type="entry name" value="Ig_Fc_receptor"/>
</dbReference>
<dbReference type="InterPro" id="IPR003599">
    <property type="entry name" value="Ig_sub"/>
</dbReference>
<dbReference type="InterPro" id="IPR013783">
    <property type="entry name" value="Ig-like_fold"/>
</dbReference>
<feature type="domain" description="Ig-like" evidence="4">
    <location>
        <begin position="100"/>
        <end position="167"/>
    </location>
</feature>
<dbReference type="InterPro" id="IPR007110">
    <property type="entry name" value="Ig-like_dom"/>
</dbReference>
<evidence type="ECO:0000313" key="5">
    <source>
        <dbReference type="Proteomes" id="UP000504630"/>
    </source>
</evidence>
<evidence type="ECO:0000259" key="4">
    <source>
        <dbReference type="PROSITE" id="PS50835"/>
    </source>
</evidence>
<dbReference type="PANTHER" id="PTHR11481:SF64">
    <property type="entry name" value="FC RECEPTOR-LIKE PROTEIN 4"/>
    <property type="match status" value="1"/>
</dbReference>
<dbReference type="SUPFAM" id="SSF48726">
    <property type="entry name" value="Immunoglobulin"/>
    <property type="match status" value="2"/>
</dbReference>
<sequence length="282" mass="30641">MQLTPLCLMLSCLQVSPDRSQFFRYDSITLSCEDQLNSTGWKVKRKTPEGGVRPCSSGWGTSSSGSTCIIGNTYPSDSGVYWCESRAGERSNVVNITITDHTVLLKCPALPVMQGAAATLHCEAEMYSSNHTFDFHKDGRFLGSSPTGEMMLHSVSRSDEGLYTCSIPRVGESVGSWLNVDGSLPSSSSAPPAASWSVSVPRLMRHLLVGAPYLLSTILLGLIYRDRARGSSDGHGEKRAAARSSWKSSFSPTKTSTSQHRRSFNAGDSLQHRTPGCQRGYF</sequence>
<dbReference type="GO" id="GO:0009897">
    <property type="term" value="C:external side of plasma membrane"/>
    <property type="evidence" value="ECO:0007669"/>
    <property type="project" value="TreeGrafter"/>
</dbReference>
<organism evidence="5 6">
    <name type="scientific">Cottoperca gobio</name>
    <name type="common">Frogmouth</name>
    <name type="synonym">Aphritis gobio</name>
    <dbReference type="NCBI Taxonomy" id="56716"/>
    <lineage>
        <taxon>Eukaryota</taxon>
        <taxon>Metazoa</taxon>
        <taxon>Chordata</taxon>
        <taxon>Craniata</taxon>
        <taxon>Vertebrata</taxon>
        <taxon>Euteleostomi</taxon>
        <taxon>Actinopterygii</taxon>
        <taxon>Neopterygii</taxon>
        <taxon>Teleostei</taxon>
        <taxon>Neoteleostei</taxon>
        <taxon>Acanthomorphata</taxon>
        <taxon>Eupercaria</taxon>
        <taxon>Perciformes</taxon>
        <taxon>Notothenioidei</taxon>
        <taxon>Bovichtidae</taxon>
        <taxon>Cottoperca</taxon>
    </lineage>
</organism>
<dbReference type="GO" id="GO:0007166">
    <property type="term" value="P:cell surface receptor signaling pathway"/>
    <property type="evidence" value="ECO:0007669"/>
    <property type="project" value="TreeGrafter"/>
</dbReference>
<dbReference type="OrthoDB" id="8941709at2759"/>
<dbReference type="GeneID" id="115005899"/>
<feature type="compositionally biased region" description="Low complexity" evidence="3">
    <location>
        <begin position="242"/>
        <end position="258"/>
    </location>
</feature>
<accession>A0A6J2PF25</accession>
<feature type="compositionally biased region" description="Basic and acidic residues" evidence="3">
    <location>
        <begin position="229"/>
        <end position="240"/>
    </location>
</feature>
<evidence type="ECO:0000313" key="6">
    <source>
        <dbReference type="RefSeq" id="XP_029283727.1"/>
    </source>
</evidence>
<evidence type="ECO:0000256" key="3">
    <source>
        <dbReference type="SAM" id="MobiDB-lite"/>
    </source>
</evidence>
<keyword evidence="2" id="KW-1015">Disulfide bond</keyword>
<evidence type="ECO:0000256" key="2">
    <source>
        <dbReference type="ARBA" id="ARBA00023157"/>
    </source>
</evidence>
<dbReference type="GO" id="GO:0006955">
    <property type="term" value="P:immune response"/>
    <property type="evidence" value="ECO:0007669"/>
    <property type="project" value="TreeGrafter"/>
</dbReference>
<keyword evidence="1" id="KW-0732">Signal</keyword>
<reference evidence="6" key="1">
    <citation type="submission" date="2025-08" db="UniProtKB">
        <authorList>
            <consortium name="RefSeq"/>
        </authorList>
    </citation>
    <scope>IDENTIFICATION</scope>
</reference>
<dbReference type="Gene3D" id="2.60.40.10">
    <property type="entry name" value="Immunoglobulins"/>
    <property type="match status" value="2"/>
</dbReference>
<dbReference type="RefSeq" id="XP_029283727.1">
    <property type="nucleotide sequence ID" value="XM_029427867.1"/>
</dbReference>
<dbReference type="KEGG" id="cgob:115005899"/>
<gene>
    <name evidence="6" type="primary">LOC115005899</name>
</gene>
<dbReference type="PANTHER" id="PTHR11481">
    <property type="entry name" value="IMMUNOGLOBULIN FC RECEPTOR"/>
    <property type="match status" value="1"/>
</dbReference>
<dbReference type="InterPro" id="IPR036179">
    <property type="entry name" value="Ig-like_dom_sf"/>
</dbReference>